<keyword evidence="3" id="KW-1185">Reference proteome</keyword>
<feature type="region of interest" description="Disordered" evidence="1">
    <location>
        <begin position="82"/>
        <end position="198"/>
    </location>
</feature>
<proteinExistence type="predicted"/>
<reference evidence="2 3" key="1">
    <citation type="submission" date="2015-07" db="EMBL/GenBank/DDBJ databases">
        <title>High-quality genome of monoxenous trypanosomatid Leptomonas pyrrhocoris.</title>
        <authorList>
            <person name="Flegontov P."/>
            <person name="Butenko A."/>
            <person name="Firsov S."/>
            <person name="Vlcek C."/>
            <person name="Logacheva M.D."/>
            <person name="Field M."/>
            <person name="Filatov D."/>
            <person name="Flegontova O."/>
            <person name="Gerasimov E."/>
            <person name="Jackson A.P."/>
            <person name="Kelly S."/>
            <person name="Opperdoes F."/>
            <person name="O'Reilly A."/>
            <person name="Votypka J."/>
            <person name="Yurchenko V."/>
            <person name="Lukes J."/>
        </authorList>
    </citation>
    <scope>NUCLEOTIDE SEQUENCE [LARGE SCALE GENOMIC DNA]</scope>
    <source>
        <strain evidence="2">H10</strain>
    </source>
</reference>
<evidence type="ECO:0000313" key="2">
    <source>
        <dbReference type="EMBL" id="KPA75158.1"/>
    </source>
</evidence>
<name>A0A0N0VDH8_LEPPY</name>
<dbReference type="OrthoDB" id="267697at2759"/>
<gene>
    <name evidence="2" type="ORF">ABB37_08820</name>
</gene>
<feature type="region of interest" description="Disordered" evidence="1">
    <location>
        <begin position="456"/>
        <end position="489"/>
    </location>
</feature>
<feature type="compositionally biased region" description="Polar residues" evidence="1">
    <location>
        <begin position="167"/>
        <end position="180"/>
    </location>
</feature>
<feature type="compositionally biased region" description="Low complexity" evidence="1">
    <location>
        <begin position="141"/>
        <end position="152"/>
    </location>
</feature>
<evidence type="ECO:0000256" key="1">
    <source>
        <dbReference type="SAM" id="MobiDB-lite"/>
    </source>
</evidence>
<dbReference type="Proteomes" id="UP000037923">
    <property type="component" value="Unassembled WGS sequence"/>
</dbReference>
<feature type="compositionally biased region" description="Low complexity" evidence="1">
    <location>
        <begin position="288"/>
        <end position="304"/>
    </location>
</feature>
<comment type="caution">
    <text evidence="2">The sequence shown here is derived from an EMBL/GenBank/DDBJ whole genome shotgun (WGS) entry which is preliminary data.</text>
</comment>
<dbReference type="RefSeq" id="XP_015653597.1">
    <property type="nucleotide sequence ID" value="XM_015807939.1"/>
</dbReference>
<sequence>MHSDEYASYRLPSGVAFTVLPHSSSSSQQQQQQQRVMNNNSVLIDPPTSFFVQAQQPSQHHHQQQLLQQQGLPSVFLQTPAATATPPSITPPSPQQQQQRGNSISLNSAQYSPLARQSQPPVVLSSTPPGSTPGQLFSIHPLSPLSTSSGGSQPNRTHVHVAPTPTFAPTSVTQHPQQPATEAAGGGRDAGNSFSAATTMSAASTTAAVHNGVVDAAEMRLANERPFRFKMLPPPPTFDRFLLQWEANAEDAHYRPWRRGDDGGIPHSGVLTTEDALQRSAAAATATVVTSAGGSGTNASGPAPRSAEERLALAEQYRRILERWWNYMAVFEQKPEVRQRLGSLYTCPDCADAQRAVAAGFAELLPGELREQLTPDEVTLQTWSHLVLKWWKETKRRRRTRRSRRCSRKDASSSSVTGRSALEDSQVLDSDTTPPHMENGEEVSVTSGNSFVMSSMMGNRLTHSPPDNEGYLNFDFTNQTTFGSPAESG</sequence>
<feature type="region of interest" description="Disordered" evidence="1">
    <location>
        <begin position="401"/>
        <end position="443"/>
    </location>
</feature>
<organism evidence="2 3">
    <name type="scientific">Leptomonas pyrrhocoris</name>
    <name type="common">Firebug parasite</name>
    <dbReference type="NCBI Taxonomy" id="157538"/>
    <lineage>
        <taxon>Eukaryota</taxon>
        <taxon>Discoba</taxon>
        <taxon>Euglenozoa</taxon>
        <taxon>Kinetoplastea</taxon>
        <taxon>Metakinetoplastina</taxon>
        <taxon>Trypanosomatida</taxon>
        <taxon>Trypanosomatidae</taxon>
        <taxon>Leishmaniinae</taxon>
        <taxon>Leptomonas</taxon>
    </lineage>
</organism>
<feature type="compositionally biased region" description="Polar residues" evidence="1">
    <location>
        <begin position="100"/>
        <end position="135"/>
    </location>
</feature>
<dbReference type="GeneID" id="26909103"/>
<dbReference type="OMA" id="LQWWEET"/>
<accession>A0A0N0VDH8</accession>
<dbReference type="VEuPathDB" id="TriTrypDB:LpyrH10_26_1150"/>
<evidence type="ECO:0000313" key="3">
    <source>
        <dbReference type="Proteomes" id="UP000037923"/>
    </source>
</evidence>
<dbReference type="EMBL" id="LGTL01000026">
    <property type="protein sequence ID" value="KPA75158.1"/>
    <property type="molecule type" value="Genomic_DNA"/>
</dbReference>
<dbReference type="AlphaFoldDB" id="A0A0N0VDH8"/>
<feature type="region of interest" description="Disordered" evidence="1">
    <location>
        <begin position="288"/>
        <end position="307"/>
    </location>
</feature>
<protein>
    <submittedName>
        <fullName evidence="2">Uncharacterized protein</fullName>
    </submittedName>
</protein>